<dbReference type="PANTHER" id="PTHR23117:SF8">
    <property type="entry name" value="RIBOSE 1,5-BISPHOSPHATE PHOSPHOKINASE PHNN"/>
    <property type="match status" value="1"/>
</dbReference>
<protein>
    <recommendedName>
        <fullName evidence="6">Ribose 1,5-bisphosphate phosphokinase PhnN</fullName>
        <ecNumber evidence="6">2.7.4.23</ecNumber>
    </recommendedName>
    <alternativeName>
        <fullName evidence="6">Ribose 1,5-bisphosphokinase</fullName>
    </alternativeName>
</protein>
<gene>
    <name evidence="6" type="primary">phnN</name>
    <name evidence="8" type="ORF">B6S09_12435</name>
    <name evidence="9" type="ORF">LY04_02370</name>
</gene>
<feature type="domain" description="Guanylate kinase/L-type calcium channel beta subunit" evidence="7">
    <location>
        <begin position="5"/>
        <end position="185"/>
    </location>
</feature>
<keyword evidence="8" id="KW-0418">Kinase</keyword>
<comment type="pathway">
    <text evidence="2 6">Metabolic intermediate biosynthesis; 5-phospho-alpha-D-ribose 1-diphosphate biosynthesis; 5-phospho-alpha-D-ribose 1-diphosphate from D-ribose 5-phosphate (route II): step 3/3.</text>
</comment>
<feature type="binding site" evidence="6">
    <location>
        <begin position="13"/>
        <end position="20"/>
    </location>
    <ligand>
        <name>ATP</name>
        <dbReference type="ChEBI" id="CHEBI:30616"/>
    </ligand>
</feature>
<accession>A0A235CFN7</accession>
<keyword evidence="3 6" id="KW-0808">Transferase</keyword>
<evidence type="ECO:0000256" key="3">
    <source>
        <dbReference type="ARBA" id="ARBA00022679"/>
    </source>
</evidence>
<dbReference type="EMBL" id="NQJF01000010">
    <property type="protein sequence ID" value="OYD23266.1"/>
    <property type="molecule type" value="Genomic_DNA"/>
</dbReference>
<dbReference type="EC" id="2.7.4.23" evidence="6"/>
<evidence type="ECO:0000256" key="1">
    <source>
        <dbReference type="ARBA" id="ARBA00000373"/>
    </source>
</evidence>
<dbReference type="EMBL" id="SODO01000008">
    <property type="protein sequence ID" value="TDW58591.1"/>
    <property type="molecule type" value="Genomic_DNA"/>
</dbReference>
<evidence type="ECO:0000256" key="6">
    <source>
        <dbReference type="HAMAP-Rule" id="MF_00836"/>
    </source>
</evidence>
<dbReference type="HAMAP" id="MF_00836">
    <property type="entry name" value="PhnN"/>
    <property type="match status" value="1"/>
</dbReference>
<dbReference type="Gene3D" id="3.40.50.300">
    <property type="entry name" value="P-loop containing nucleotide triphosphate hydrolases"/>
    <property type="match status" value="1"/>
</dbReference>
<evidence type="ECO:0000256" key="2">
    <source>
        <dbReference type="ARBA" id="ARBA00005069"/>
    </source>
</evidence>
<evidence type="ECO:0000259" key="7">
    <source>
        <dbReference type="SMART" id="SM00072"/>
    </source>
</evidence>
<dbReference type="GO" id="GO:0033863">
    <property type="term" value="F:ribose 1,5-bisphosphate phosphokinase activity"/>
    <property type="evidence" value="ECO:0007669"/>
    <property type="project" value="UniProtKB-UniRule"/>
</dbReference>
<comment type="caution">
    <text evidence="8">The sequence shown here is derived from an EMBL/GenBank/DDBJ whole genome shotgun (WGS) entry which is preliminary data.</text>
</comment>
<dbReference type="PANTHER" id="PTHR23117">
    <property type="entry name" value="GUANYLATE KINASE-RELATED"/>
    <property type="match status" value="1"/>
</dbReference>
<dbReference type="GO" id="GO:0019634">
    <property type="term" value="P:organic phosphonate metabolic process"/>
    <property type="evidence" value="ECO:0007669"/>
    <property type="project" value="UniProtKB-UniRule"/>
</dbReference>
<dbReference type="InterPro" id="IPR012699">
    <property type="entry name" value="PhnN"/>
</dbReference>
<organism evidence="8 10">
    <name type="scientific">Oceanimonas baumannii</name>
    <dbReference type="NCBI Taxonomy" id="129578"/>
    <lineage>
        <taxon>Bacteria</taxon>
        <taxon>Pseudomonadati</taxon>
        <taxon>Pseudomonadota</taxon>
        <taxon>Gammaproteobacteria</taxon>
        <taxon>Aeromonadales</taxon>
        <taxon>Aeromonadaceae</taxon>
        <taxon>Oceanimonas</taxon>
    </lineage>
</organism>
<reference evidence="9 11" key="2">
    <citation type="submission" date="2019-03" db="EMBL/GenBank/DDBJ databases">
        <title>Genomic Encyclopedia of Archaeal and Bacterial Type Strains, Phase II (KMG-II): from individual species to whole genera.</title>
        <authorList>
            <person name="Goeker M."/>
        </authorList>
    </citation>
    <scope>NUCLEOTIDE SEQUENCE [LARGE SCALE GENOMIC DNA]</scope>
    <source>
        <strain evidence="9 11">DSM 15594</strain>
    </source>
</reference>
<dbReference type="GO" id="GO:0005829">
    <property type="term" value="C:cytosol"/>
    <property type="evidence" value="ECO:0007669"/>
    <property type="project" value="TreeGrafter"/>
</dbReference>
<evidence type="ECO:0000313" key="11">
    <source>
        <dbReference type="Proteomes" id="UP000295058"/>
    </source>
</evidence>
<name>A0A235CFN7_9GAMM</name>
<dbReference type="UniPathway" id="UPA00087">
    <property type="reaction ID" value="UER00175"/>
</dbReference>
<dbReference type="NCBIfam" id="TIGR02322">
    <property type="entry name" value="phosphon_PhnN"/>
    <property type="match status" value="1"/>
</dbReference>
<keyword evidence="11" id="KW-1185">Reference proteome</keyword>
<proteinExistence type="inferred from homology"/>
<dbReference type="SMART" id="SM00072">
    <property type="entry name" value="GuKc"/>
    <property type="match status" value="1"/>
</dbReference>
<dbReference type="GO" id="GO:0006015">
    <property type="term" value="P:5-phosphoribose 1-diphosphate biosynthetic process"/>
    <property type="evidence" value="ECO:0007669"/>
    <property type="project" value="UniProtKB-UniRule"/>
</dbReference>
<dbReference type="InterPro" id="IPR027417">
    <property type="entry name" value="P-loop_NTPase"/>
</dbReference>
<evidence type="ECO:0000313" key="10">
    <source>
        <dbReference type="Proteomes" id="UP000243640"/>
    </source>
</evidence>
<reference evidence="8 10" key="1">
    <citation type="submission" date="2017-08" db="EMBL/GenBank/DDBJ databases">
        <title>Draft Genome Sequence of the Marine Bacterium Oceanimonas baumannii ATCC 700832.</title>
        <authorList>
            <person name="Mcclelland W.D."/>
            <person name="Brennan M.A."/>
            <person name="Trachtenberg A.M."/>
            <person name="Maclea K.S."/>
        </authorList>
    </citation>
    <scope>NUCLEOTIDE SEQUENCE [LARGE SCALE GENOMIC DNA]</scope>
    <source>
        <strain evidence="8 10">ATCC 700832</strain>
    </source>
</reference>
<comment type="catalytic activity">
    <reaction evidence="1 6">
        <text>alpha-D-ribose 1,5-bisphosphate + ATP = 5-phospho-alpha-D-ribose 1-diphosphate + ADP</text>
        <dbReference type="Rhea" id="RHEA:20109"/>
        <dbReference type="ChEBI" id="CHEBI:30616"/>
        <dbReference type="ChEBI" id="CHEBI:58017"/>
        <dbReference type="ChEBI" id="CHEBI:68688"/>
        <dbReference type="ChEBI" id="CHEBI:456216"/>
        <dbReference type="EC" id="2.7.4.23"/>
    </reaction>
</comment>
<dbReference type="SUPFAM" id="SSF52540">
    <property type="entry name" value="P-loop containing nucleoside triphosphate hydrolases"/>
    <property type="match status" value="1"/>
</dbReference>
<dbReference type="GO" id="GO:0005524">
    <property type="term" value="F:ATP binding"/>
    <property type="evidence" value="ECO:0007669"/>
    <property type="project" value="UniProtKB-KW"/>
</dbReference>
<dbReference type="AlphaFoldDB" id="A0A235CFN7"/>
<dbReference type="InterPro" id="IPR008145">
    <property type="entry name" value="GK/Ca_channel_bsu"/>
</dbReference>
<dbReference type="Proteomes" id="UP000243640">
    <property type="component" value="Unassembled WGS sequence"/>
</dbReference>
<evidence type="ECO:0000313" key="9">
    <source>
        <dbReference type="EMBL" id="TDW58591.1"/>
    </source>
</evidence>
<comment type="similarity">
    <text evidence="6">Belongs to the ribose 1,5-bisphosphokinase family.</text>
</comment>
<sequence length="188" mass="21027">MNQLPGRLFYVMGPSGAGKDSFMQLVRARLPGELLVAHRYITRAAFAGGENHVELSLTEFQRRCELGLFALHWQANGHCYGLGCELDSWLASGLDVMVNGSRASLTRAQDRFGECLVPVLVMVDAETLASRLRARGRESEDEVQQRLVRALAHGQGLPDSVWRLDNSGSLQQTLQQFERYRRGEHLCV</sequence>
<dbReference type="OrthoDB" id="341217at2"/>
<comment type="function">
    <text evidence="6">Catalyzes the phosphorylation of ribose 1,5-bisphosphate to 5-phospho-D-ribosyl alpha-1-diphosphate (PRPP).</text>
</comment>
<keyword evidence="5 6" id="KW-0067">ATP-binding</keyword>
<evidence type="ECO:0000256" key="4">
    <source>
        <dbReference type="ARBA" id="ARBA00022741"/>
    </source>
</evidence>
<evidence type="ECO:0000256" key="5">
    <source>
        <dbReference type="ARBA" id="ARBA00022840"/>
    </source>
</evidence>
<evidence type="ECO:0000313" key="8">
    <source>
        <dbReference type="EMBL" id="OYD23266.1"/>
    </source>
</evidence>
<dbReference type="NCBIfam" id="NF007485">
    <property type="entry name" value="PRK10078.1"/>
    <property type="match status" value="1"/>
</dbReference>
<dbReference type="RefSeq" id="WP_094278822.1">
    <property type="nucleotide sequence ID" value="NZ_JBLWZI010000008.1"/>
</dbReference>
<dbReference type="Proteomes" id="UP000295058">
    <property type="component" value="Unassembled WGS sequence"/>
</dbReference>
<keyword evidence="4 6" id="KW-0547">Nucleotide-binding</keyword>